<keyword evidence="2" id="KW-1133">Transmembrane helix</keyword>
<feature type="region of interest" description="Disordered" evidence="1">
    <location>
        <begin position="164"/>
        <end position="288"/>
    </location>
</feature>
<organism evidence="3 4">
    <name type="scientific">Lentithecium fluviatile CBS 122367</name>
    <dbReference type="NCBI Taxonomy" id="1168545"/>
    <lineage>
        <taxon>Eukaryota</taxon>
        <taxon>Fungi</taxon>
        <taxon>Dikarya</taxon>
        <taxon>Ascomycota</taxon>
        <taxon>Pezizomycotina</taxon>
        <taxon>Dothideomycetes</taxon>
        <taxon>Pleosporomycetidae</taxon>
        <taxon>Pleosporales</taxon>
        <taxon>Massarineae</taxon>
        <taxon>Lentitheciaceae</taxon>
        <taxon>Lentithecium</taxon>
    </lineage>
</organism>
<keyword evidence="4" id="KW-1185">Reference proteome</keyword>
<dbReference type="OrthoDB" id="3691606at2759"/>
<dbReference type="AlphaFoldDB" id="A0A6G1JEV5"/>
<keyword evidence="2" id="KW-0812">Transmembrane</keyword>
<sequence length="580" mass="64155">MDQDRTDTSSNLEPSHSMAEFLGHELPIATVSSIPQDEIIVSKVPLSRHMKAKAIADSFTRAIQLPEFLFAYRPLVGVLGAFATGVGFYHLFEKHRQNRAKVQLAVFHITRIVELQPDHETVLHDPRELFRRMEDELAALLETHLSTGEGRKVYNELKRKLREDDLPPAKRQRSYVEPEEERHKKINEQEGHCAMDDGATPASVNDNDLTNEVAQERQTFSTNRHTPRSRSLRDFKSQPPITPPRPREGYGFTYEEFSSSSSSPQTSPTASLPPKKTPKENTPPKIQPVQELGIVERAMLKAFDPNSPGNRGLPMAVKRGFKSYPRTPSTAMASRYEVSGTDLPPIDKANSAHSSPGAECTHYRVNETRRLHTSIQSGLNNSRRSVKDVFKPDASPVLPVTTQNRKSASPKQKKSTSPHQQQQQQQQVAEEWDDVIIDYSPSEYSFGSIKAELAGPLATPPHPRSPSRPVSLDSEASSASSQPPAVTRAAGASHSSLRSSGANLERSSSHPVAASRSYTFERSVPANTASSPPITPSPPKKRKGPGHPPNTPGRVPRELLGNTPSRRSMRTTAFKGPFQK</sequence>
<evidence type="ECO:0000313" key="4">
    <source>
        <dbReference type="Proteomes" id="UP000799291"/>
    </source>
</evidence>
<feature type="region of interest" description="Disordered" evidence="1">
    <location>
        <begin position="455"/>
        <end position="580"/>
    </location>
</feature>
<evidence type="ECO:0000313" key="3">
    <source>
        <dbReference type="EMBL" id="KAF2688705.1"/>
    </source>
</evidence>
<evidence type="ECO:0000256" key="1">
    <source>
        <dbReference type="SAM" id="MobiDB-lite"/>
    </source>
</evidence>
<feature type="compositionally biased region" description="Polar residues" evidence="1">
    <location>
        <begin position="202"/>
        <end position="224"/>
    </location>
</feature>
<feature type="compositionally biased region" description="Polar residues" evidence="1">
    <location>
        <begin position="493"/>
        <end position="520"/>
    </location>
</feature>
<feature type="compositionally biased region" description="Low complexity" evidence="1">
    <location>
        <begin position="467"/>
        <end position="485"/>
    </location>
</feature>
<proteinExistence type="predicted"/>
<gene>
    <name evidence="3" type="ORF">K458DRAFT_428222</name>
</gene>
<name>A0A6G1JEV5_9PLEO</name>
<feature type="compositionally biased region" description="Basic and acidic residues" evidence="1">
    <location>
        <begin position="164"/>
        <end position="195"/>
    </location>
</feature>
<dbReference type="EMBL" id="MU005573">
    <property type="protein sequence ID" value="KAF2688705.1"/>
    <property type="molecule type" value="Genomic_DNA"/>
</dbReference>
<feature type="compositionally biased region" description="Low complexity" evidence="1">
    <location>
        <begin position="258"/>
        <end position="274"/>
    </location>
</feature>
<feature type="transmembrane region" description="Helical" evidence="2">
    <location>
        <begin position="70"/>
        <end position="92"/>
    </location>
</feature>
<dbReference type="Proteomes" id="UP000799291">
    <property type="component" value="Unassembled WGS sequence"/>
</dbReference>
<reference evidence="3" key="1">
    <citation type="journal article" date="2020" name="Stud. Mycol.">
        <title>101 Dothideomycetes genomes: a test case for predicting lifestyles and emergence of pathogens.</title>
        <authorList>
            <person name="Haridas S."/>
            <person name="Albert R."/>
            <person name="Binder M."/>
            <person name="Bloem J."/>
            <person name="Labutti K."/>
            <person name="Salamov A."/>
            <person name="Andreopoulos B."/>
            <person name="Baker S."/>
            <person name="Barry K."/>
            <person name="Bills G."/>
            <person name="Bluhm B."/>
            <person name="Cannon C."/>
            <person name="Castanera R."/>
            <person name="Culley D."/>
            <person name="Daum C."/>
            <person name="Ezra D."/>
            <person name="Gonzalez J."/>
            <person name="Henrissat B."/>
            <person name="Kuo A."/>
            <person name="Liang C."/>
            <person name="Lipzen A."/>
            <person name="Lutzoni F."/>
            <person name="Magnuson J."/>
            <person name="Mondo S."/>
            <person name="Nolan M."/>
            <person name="Ohm R."/>
            <person name="Pangilinan J."/>
            <person name="Park H.-J."/>
            <person name="Ramirez L."/>
            <person name="Alfaro M."/>
            <person name="Sun H."/>
            <person name="Tritt A."/>
            <person name="Yoshinaga Y."/>
            <person name="Zwiers L.-H."/>
            <person name="Turgeon B."/>
            <person name="Goodwin S."/>
            <person name="Spatafora J."/>
            <person name="Crous P."/>
            <person name="Grigoriev I."/>
        </authorList>
    </citation>
    <scope>NUCLEOTIDE SEQUENCE</scope>
    <source>
        <strain evidence="3">CBS 122367</strain>
    </source>
</reference>
<keyword evidence="2" id="KW-0472">Membrane</keyword>
<protein>
    <submittedName>
        <fullName evidence="3">Uncharacterized protein</fullName>
    </submittedName>
</protein>
<accession>A0A6G1JEV5</accession>
<evidence type="ECO:0000256" key="2">
    <source>
        <dbReference type="SAM" id="Phobius"/>
    </source>
</evidence>
<feature type="region of interest" description="Disordered" evidence="1">
    <location>
        <begin position="375"/>
        <end position="430"/>
    </location>
</feature>
<feature type="compositionally biased region" description="Polar residues" evidence="1">
    <location>
        <begin position="400"/>
        <end position="410"/>
    </location>
</feature>